<accession>A0A9D3SKV8</accession>
<feature type="domain" description="Sushi" evidence="8">
    <location>
        <begin position="207"/>
        <end position="264"/>
    </location>
</feature>
<feature type="domain" description="Sushi" evidence="8">
    <location>
        <begin position="147"/>
        <end position="206"/>
    </location>
</feature>
<feature type="disulfide bond" evidence="5">
    <location>
        <begin position="117"/>
        <end position="144"/>
    </location>
</feature>
<gene>
    <name evidence="9" type="ORF">KOW79_009363</name>
</gene>
<feature type="chain" id="PRO_5038624416" description="Sushi domain-containing protein" evidence="7">
    <location>
        <begin position="25"/>
        <end position="664"/>
    </location>
</feature>
<feature type="domain" description="Sushi" evidence="8">
    <location>
        <begin position="590"/>
        <end position="641"/>
    </location>
</feature>
<reference evidence="9 10" key="1">
    <citation type="submission" date="2021-06" db="EMBL/GenBank/DDBJ databases">
        <title>Chromosome-level genome assembly of the red-tail catfish (Hemibagrus wyckioides).</title>
        <authorList>
            <person name="Shao F."/>
        </authorList>
    </citation>
    <scope>NUCLEOTIDE SEQUENCE [LARGE SCALE GENOMIC DNA]</scope>
    <source>
        <strain evidence="9">EC202008001</strain>
        <tissue evidence="9">Blood</tissue>
    </source>
</reference>
<keyword evidence="3 7" id="KW-0732">Signal</keyword>
<dbReference type="InterPro" id="IPR051503">
    <property type="entry name" value="ComplSys_Reg/VirEntry_Med"/>
</dbReference>
<dbReference type="Pfam" id="PF00084">
    <property type="entry name" value="Sushi"/>
    <property type="match status" value="6"/>
</dbReference>
<organism evidence="9 10">
    <name type="scientific">Hemibagrus wyckioides</name>
    <dbReference type="NCBI Taxonomy" id="337641"/>
    <lineage>
        <taxon>Eukaryota</taxon>
        <taxon>Metazoa</taxon>
        <taxon>Chordata</taxon>
        <taxon>Craniata</taxon>
        <taxon>Vertebrata</taxon>
        <taxon>Euteleostomi</taxon>
        <taxon>Actinopterygii</taxon>
        <taxon>Neopterygii</taxon>
        <taxon>Teleostei</taxon>
        <taxon>Ostariophysi</taxon>
        <taxon>Siluriformes</taxon>
        <taxon>Bagridae</taxon>
        <taxon>Hemibagrus</taxon>
    </lineage>
</organism>
<feature type="compositionally biased region" description="Polar residues" evidence="6">
    <location>
        <begin position="644"/>
        <end position="656"/>
    </location>
</feature>
<evidence type="ECO:0000256" key="7">
    <source>
        <dbReference type="SAM" id="SignalP"/>
    </source>
</evidence>
<evidence type="ECO:0000256" key="5">
    <source>
        <dbReference type="PROSITE-ProRule" id="PRU00302"/>
    </source>
</evidence>
<dbReference type="AlphaFoldDB" id="A0A9D3SKV8"/>
<feature type="domain" description="Sushi" evidence="8">
    <location>
        <begin position="431"/>
        <end position="482"/>
    </location>
</feature>
<evidence type="ECO:0000313" key="10">
    <source>
        <dbReference type="Proteomes" id="UP000824219"/>
    </source>
</evidence>
<proteinExistence type="predicted"/>
<feature type="domain" description="Sushi" evidence="8">
    <location>
        <begin position="86"/>
        <end position="146"/>
    </location>
</feature>
<comment type="caution">
    <text evidence="5">Lacks conserved residue(s) required for the propagation of feature annotation.</text>
</comment>
<feature type="domain" description="Sushi" evidence="8">
    <location>
        <begin position="484"/>
        <end position="537"/>
    </location>
</feature>
<feature type="region of interest" description="Disordered" evidence="6">
    <location>
        <begin position="644"/>
        <end position="664"/>
    </location>
</feature>
<evidence type="ECO:0000256" key="1">
    <source>
        <dbReference type="ARBA" id="ARBA00004328"/>
    </source>
</evidence>
<dbReference type="Gene3D" id="2.10.70.10">
    <property type="entry name" value="Complement Module, domain 1"/>
    <property type="match status" value="8"/>
</dbReference>
<keyword evidence="10" id="KW-1185">Reference proteome</keyword>
<feature type="signal peptide" evidence="7">
    <location>
        <begin position="1"/>
        <end position="24"/>
    </location>
</feature>
<dbReference type="SUPFAM" id="SSF57535">
    <property type="entry name" value="Complement control module/SCR domain"/>
    <property type="match status" value="8"/>
</dbReference>
<feature type="domain" description="Sushi" evidence="8">
    <location>
        <begin position="265"/>
        <end position="322"/>
    </location>
</feature>
<dbReference type="InterPro" id="IPR035976">
    <property type="entry name" value="Sushi/SCR/CCP_sf"/>
</dbReference>
<evidence type="ECO:0000259" key="8">
    <source>
        <dbReference type="PROSITE" id="PS50923"/>
    </source>
</evidence>
<feature type="disulfide bond" evidence="5">
    <location>
        <begin position="177"/>
        <end position="204"/>
    </location>
</feature>
<keyword evidence="2 5" id="KW-0768">Sushi</keyword>
<dbReference type="CDD" id="cd00033">
    <property type="entry name" value="CCP"/>
    <property type="match status" value="4"/>
</dbReference>
<comment type="caution">
    <text evidence="9">The sequence shown here is derived from an EMBL/GenBank/DDBJ whole genome shotgun (WGS) entry which is preliminary data.</text>
</comment>
<feature type="domain" description="Sushi" evidence="8">
    <location>
        <begin position="325"/>
        <end position="378"/>
    </location>
</feature>
<dbReference type="Proteomes" id="UP000824219">
    <property type="component" value="Linkage Group LG10"/>
</dbReference>
<evidence type="ECO:0000256" key="2">
    <source>
        <dbReference type="ARBA" id="ARBA00022659"/>
    </source>
</evidence>
<comment type="subcellular location">
    <subcellularLocation>
        <location evidence="1">Virion</location>
    </subcellularLocation>
</comment>
<dbReference type="SMART" id="SM00032">
    <property type="entry name" value="CCP"/>
    <property type="match status" value="9"/>
</dbReference>
<dbReference type="OrthoDB" id="10051774at2759"/>
<keyword evidence="4 5" id="KW-1015">Disulfide bond</keyword>
<dbReference type="PANTHER" id="PTHR45785">
    <property type="entry name" value="COMPLEMENT FACTOR H-RELATED"/>
    <property type="match status" value="1"/>
</dbReference>
<evidence type="ECO:0000256" key="3">
    <source>
        <dbReference type="ARBA" id="ARBA00022729"/>
    </source>
</evidence>
<dbReference type="PROSITE" id="PS50923">
    <property type="entry name" value="SUSHI"/>
    <property type="match status" value="8"/>
</dbReference>
<evidence type="ECO:0000256" key="4">
    <source>
        <dbReference type="ARBA" id="ARBA00023157"/>
    </source>
</evidence>
<sequence length="664" mass="75068">MVSNMQVAAKIFFVAFWVSFFTLAKNQDCQTKNISYENVQTIDQPENHTNGETVKLKCATGYVGLLKLECQNGLWKKIAGRDCKKRPCGHPGDTPNGHFKLVRETEFVFGATVEYTCRTGYTMASRINYRNCRSQGWDNDVPVCEVVKCPIISNLGDVIATGNIEEASYNDIIHFECASNKMLDGPENIHCTDNGQWSGTIPKCKEITCEYPNEEQLSYIQPFNMGVYKFKQNIQYGCKEGYQGKANSATCTENGWEPKPLCIEITCEYPSEEQLSYIQPFNMRVYKFKQNIQYGCKEGYQGKANSATCTENGWEPKPLCIVKKTTCAEPSVQNGFIHKLDEGFSYSCDSGYKAFDEKWWGVVSCTGGQWSYSPLCIAEDYCGQIPNGLEKQNQAKEGYKEGEMKVFECESKPCCFKCIRGKWEKQDCESTKCGSPPPVENAVITNYQETVEYACRENYIINGEHFISCINSQWEKPPTCELQAICAEPSVQNGFIHKLDEGFSYSCDSGYKAFDEKWWGVVSCTGGQWSYTPLCIAEDHCGQIPNGLAKQNQANEGYKEGEMKVFECESKPCCFKCIRGKWEKQDCESTICGSPPPVENAVITEYQETVQYACRENYIIKGEHLISCINSQWEKPPTCEFQNEESSLSQKVTAGQNKPKFKEN</sequence>
<dbReference type="InterPro" id="IPR000436">
    <property type="entry name" value="Sushi_SCR_CCP_dom"/>
</dbReference>
<evidence type="ECO:0000256" key="6">
    <source>
        <dbReference type="SAM" id="MobiDB-lite"/>
    </source>
</evidence>
<dbReference type="PANTHER" id="PTHR45785:SF2">
    <property type="entry name" value="COMPLEMENT FACTOR H-RELATED"/>
    <property type="match status" value="1"/>
</dbReference>
<protein>
    <recommendedName>
        <fullName evidence="8">Sushi domain-containing protein</fullName>
    </recommendedName>
</protein>
<name>A0A9D3SKV8_9TELE</name>
<evidence type="ECO:0000313" key="9">
    <source>
        <dbReference type="EMBL" id="KAG7327757.1"/>
    </source>
</evidence>
<dbReference type="EMBL" id="JAHKSW010000010">
    <property type="protein sequence ID" value="KAG7327757.1"/>
    <property type="molecule type" value="Genomic_DNA"/>
</dbReference>